<gene>
    <name evidence="3" type="ORF">GCM10010123_26270</name>
</gene>
<name>A0A8J3B9H6_9ACTN</name>
<dbReference type="EMBL" id="BMQB01000005">
    <property type="protein sequence ID" value="GGJ95213.1"/>
    <property type="molecule type" value="Genomic_DNA"/>
</dbReference>
<dbReference type="AlphaFoldDB" id="A0A8J3B9H6"/>
<dbReference type="Gene3D" id="3.10.180.10">
    <property type="entry name" value="2,3-Dihydroxybiphenyl 1,2-Dioxygenase, domain 1"/>
    <property type="match status" value="2"/>
</dbReference>
<comment type="caution">
    <text evidence="3">The sequence shown here is derived from an EMBL/GenBank/DDBJ whole genome shotgun (WGS) entry which is preliminary data.</text>
</comment>
<protein>
    <submittedName>
        <fullName evidence="3">Hydroxylase</fullName>
    </submittedName>
</protein>
<dbReference type="PROSITE" id="PS51819">
    <property type="entry name" value="VOC"/>
    <property type="match status" value="2"/>
</dbReference>
<dbReference type="InterPro" id="IPR052164">
    <property type="entry name" value="Anthracycline_SecMetBiosynth"/>
</dbReference>
<dbReference type="InterPro" id="IPR029068">
    <property type="entry name" value="Glyas_Bleomycin-R_OHBP_Dase"/>
</dbReference>
<dbReference type="PANTHER" id="PTHR33993">
    <property type="entry name" value="GLYOXALASE-RELATED"/>
    <property type="match status" value="1"/>
</dbReference>
<evidence type="ECO:0000313" key="3">
    <source>
        <dbReference type="EMBL" id="GGJ95213.1"/>
    </source>
</evidence>
<sequence>MGGAGGDRSGPPRPGGHPLRPGATMTARTAHLPIWVDLATPDPAAAADFYGPLFGWTSQPGARSPGYLVFRKDGRAVAGAGALAAHGEPAAWSTYVGTEDIDATVRRAEAAGAKLLAAPEPVAGEGSAAALADPAGAPFALWQPAGMAGAELFNAPGALCWNELATRDAAGSAEFYGAVFDWVAVAQPMGAGSYTTFRRRGEERPVAGMIEMAGEQWPAELPAHWLPYFAVLDTDAAAQQVEALGGMVCVPPTDIPEQGRFAVLADPAGGTFCVITAAG</sequence>
<feature type="domain" description="VOC" evidence="2">
    <location>
        <begin position="32"/>
        <end position="144"/>
    </location>
</feature>
<dbReference type="PANTHER" id="PTHR33993:SF10">
    <property type="entry name" value="CONSERVED PROTEIN"/>
    <property type="match status" value="1"/>
</dbReference>
<dbReference type="InterPro" id="IPR037523">
    <property type="entry name" value="VOC_core"/>
</dbReference>
<organism evidence="3 4">
    <name type="scientific">Pilimelia anulata</name>
    <dbReference type="NCBI Taxonomy" id="53371"/>
    <lineage>
        <taxon>Bacteria</taxon>
        <taxon>Bacillati</taxon>
        <taxon>Actinomycetota</taxon>
        <taxon>Actinomycetes</taxon>
        <taxon>Micromonosporales</taxon>
        <taxon>Micromonosporaceae</taxon>
        <taxon>Pilimelia</taxon>
    </lineage>
</organism>
<feature type="region of interest" description="Disordered" evidence="1">
    <location>
        <begin position="1"/>
        <end position="23"/>
    </location>
</feature>
<evidence type="ECO:0000256" key="1">
    <source>
        <dbReference type="SAM" id="MobiDB-lite"/>
    </source>
</evidence>
<evidence type="ECO:0000313" key="4">
    <source>
        <dbReference type="Proteomes" id="UP000649739"/>
    </source>
</evidence>
<accession>A0A8J3B9H6</accession>
<proteinExistence type="predicted"/>
<dbReference type="CDD" id="cd07247">
    <property type="entry name" value="SgaA_N_like"/>
    <property type="match status" value="1"/>
</dbReference>
<dbReference type="Proteomes" id="UP000649739">
    <property type="component" value="Unassembled WGS sequence"/>
</dbReference>
<reference evidence="3" key="1">
    <citation type="journal article" date="2014" name="Int. J. Syst. Evol. Microbiol.">
        <title>Complete genome sequence of Corynebacterium casei LMG S-19264T (=DSM 44701T), isolated from a smear-ripened cheese.</title>
        <authorList>
            <consortium name="US DOE Joint Genome Institute (JGI-PGF)"/>
            <person name="Walter F."/>
            <person name="Albersmeier A."/>
            <person name="Kalinowski J."/>
            <person name="Ruckert C."/>
        </authorList>
    </citation>
    <scope>NUCLEOTIDE SEQUENCE</scope>
    <source>
        <strain evidence="3">JCM 3090</strain>
    </source>
</reference>
<reference evidence="3" key="2">
    <citation type="submission" date="2020-09" db="EMBL/GenBank/DDBJ databases">
        <authorList>
            <person name="Sun Q."/>
            <person name="Ohkuma M."/>
        </authorList>
    </citation>
    <scope>NUCLEOTIDE SEQUENCE</scope>
    <source>
        <strain evidence="3">JCM 3090</strain>
    </source>
</reference>
<dbReference type="Pfam" id="PF18029">
    <property type="entry name" value="Glyoxalase_6"/>
    <property type="match status" value="2"/>
</dbReference>
<feature type="domain" description="VOC" evidence="2">
    <location>
        <begin position="158"/>
        <end position="277"/>
    </location>
</feature>
<keyword evidence="4" id="KW-1185">Reference proteome</keyword>
<evidence type="ECO:0000259" key="2">
    <source>
        <dbReference type="PROSITE" id="PS51819"/>
    </source>
</evidence>
<dbReference type="InterPro" id="IPR041581">
    <property type="entry name" value="Glyoxalase_6"/>
</dbReference>
<dbReference type="SUPFAM" id="SSF54593">
    <property type="entry name" value="Glyoxalase/Bleomycin resistance protein/Dihydroxybiphenyl dioxygenase"/>
    <property type="match status" value="2"/>
</dbReference>